<feature type="compositionally biased region" description="Basic and acidic residues" evidence="1">
    <location>
        <begin position="408"/>
        <end position="425"/>
    </location>
</feature>
<protein>
    <submittedName>
        <fullName evidence="2">Uncharacterized protein</fullName>
    </submittedName>
</protein>
<name>A0ABN9WM36_9DINO</name>
<feature type="compositionally biased region" description="Low complexity" evidence="1">
    <location>
        <begin position="163"/>
        <end position="177"/>
    </location>
</feature>
<feature type="region of interest" description="Disordered" evidence="1">
    <location>
        <begin position="252"/>
        <end position="460"/>
    </location>
</feature>
<dbReference type="Proteomes" id="UP001189429">
    <property type="component" value="Unassembled WGS sequence"/>
</dbReference>
<proteinExistence type="predicted"/>
<gene>
    <name evidence="2" type="ORF">PCOR1329_LOCUS67546</name>
</gene>
<feature type="region of interest" description="Disordered" evidence="1">
    <location>
        <begin position="140"/>
        <end position="201"/>
    </location>
</feature>
<dbReference type="EMBL" id="CAUYUJ010018760">
    <property type="protein sequence ID" value="CAK0886125.1"/>
    <property type="molecule type" value="Genomic_DNA"/>
</dbReference>
<evidence type="ECO:0000313" key="2">
    <source>
        <dbReference type="EMBL" id="CAK0886125.1"/>
    </source>
</evidence>
<feature type="compositionally biased region" description="Basic and acidic residues" evidence="1">
    <location>
        <begin position="252"/>
        <end position="261"/>
    </location>
</feature>
<sequence>MAGTAYKAQRFSIASSNSNASPAASLNASLNASYTSIADAYAFDWVAVAAQQSSVADSPCDLAPRGTKAIALDGQRQCAPPACLPRVPTPVWAKPKRQRADSPMEAAGPDALGEAATEPASLLPFSAGASVAAAAAASRGAERRPPCSGGLASPPRPLGGGAAEEPTSAEGSPSSSAGRGGESERALAELREAQASRRLEVTRIGEALRRRDEELGAMQASIFAEVRQEREVSSRLRAEAAEAAAEREAAVRRLQDRHVEEAAATTRALEEQREAARRAAAEAERRHTEALAERDARIDRGAGAEQRPGLRRPRGGGGGLRVRQRGRSGGPAVRQGGRRGAVRAAHGGGAAAAAVAGRAAPSRGGDAATPQLPQGPAGPLRGRAGPAEGGRGPHRKLAGGGAPGLQGEVRRAGGQEAERPREPAAYRRLAVFLQGGAGQPGRQGARAADESWRRRQGPCG</sequence>
<feature type="region of interest" description="Disordered" evidence="1">
    <location>
        <begin position="93"/>
        <end position="114"/>
    </location>
</feature>
<accession>A0ABN9WM36</accession>
<evidence type="ECO:0000313" key="3">
    <source>
        <dbReference type="Proteomes" id="UP001189429"/>
    </source>
</evidence>
<evidence type="ECO:0000256" key="1">
    <source>
        <dbReference type="SAM" id="MobiDB-lite"/>
    </source>
</evidence>
<organism evidence="2 3">
    <name type="scientific">Prorocentrum cordatum</name>
    <dbReference type="NCBI Taxonomy" id="2364126"/>
    <lineage>
        <taxon>Eukaryota</taxon>
        <taxon>Sar</taxon>
        <taxon>Alveolata</taxon>
        <taxon>Dinophyceae</taxon>
        <taxon>Prorocentrales</taxon>
        <taxon>Prorocentraceae</taxon>
        <taxon>Prorocentrum</taxon>
    </lineage>
</organism>
<feature type="compositionally biased region" description="Basic and acidic residues" evidence="1">
    <location>
        <begin position="181"/>
        <end position="201"/>
    </location>
</feature>
<comment type="caution">
    <text evidence="2">The sequence shown here is derived from an EMBL/GenBank/DDBJ whole genome shotgun (WGS) entry which is preliminary data.</text>
</comment>
<keyword evidence="3" id="KW-1185">Reference proteome</keyword>
<feature type="compositionally biased region" description="Low complexity" evidence="1">
    <location>
        <begin position="351"/>
        <end position="386"/>
    </location>
</feature>
<feature type="compositionally biased region" description="Basic and acidic residues" evidence="1">
    <location>
        <begin position="268"/>
        <end position="302"/>
    </location>
</feature>
<reference evidence="2" key="1">
    <citation type="submission" date="2023-10" db="EMBL/GenBank/DDBJ databases">
        <authorList>
            <person name="Chen Y."/>
            <person name="Shah S."/>
            <person name="Dougan E. K."/>
            <person name="Thang M."/>
            <person name="Chan C."/>
        </authorList>
    </citation>
    <scope>NUCLEOTIDE SEQUENCE [LARGE SCALE GENOMIC DNA]</scope>
</reference>